<keyword evidence="1 5" id="KW-0540">Nuclease</keyword>
<dbReference type="Proteomes" id="UP001595075">
    <property type="component" value="Unassembled WGS sequence"/>
</dbReference>
<dbReference type="HAMAP" id="MF_03040">
    <property type="entry name" value="USB1"/>
    <property type="match status" value="1"/>
</dbReference>
<gene>
    <name evidence="5" type="primary">USB1</name>
    <name evidence="7" type="ORF">VTL71DRAFT_5311</name>
</gene>
<proteinExistence type="inferred from homology"/>
<dbReference type="EC" id="3.1.4.-" evidence="5"/>
<dbReference type="PANTHER" id="PTHR13522">
    <property type="entry name" value="U6 SNRNA PHOSPHODIESTERASE 1"/>
    <property type="match status" value="1"/>
</dbReference>
<evidence type="ECO:0000256" key="2">
    <source>
        <dbReference type="ARBA" id="ARBA00022801"/>
    </source>
</evidence>
<evidence type="ECO:0000256" key="5">
    <source>
        <dbReference type="HAMAP-Rule" id="MF_03040"/>
    </source>
</evidence>
<evidence type="ECO:0000313" key="7">
    <source>
        <dbReference type="EMBL" id="KAL2063506.1"/>
    </source>
</evidence>
<organism evidence="7 8">
    <name type="scientific">Oculimacula yallundae</name>
    <dbReference type="NCBI Taxonomy" id="86028"/>
    <lineage>
        <taxon>Eukaryota</taxon>
        <taxon>Fungi</taxon>
        <taxon>Dikarya</taxon>
        <taxon>Ascomycota</taxon>
        <taxon>Pezizomycotina</taxon>
        <taxon>Leotiomycetes</taxon>
        <taxon>Helotiales</taxon>
        <taxon>Ploettnerulaceae</taxon>
        <taxon>Oculimacula</taxon>
    </lineage>
</organism>
<protein>
    <recommendedName>
        <fullName evidence="5">U6 snRNA phosphodiesterase</fullName>
        <ecNumber evidence="5">3.1.4.-</ecNumber>
    </recommendedName>
</protein>
<comment type="caution">
    <text evidence="7">The sequence shown here is derived from an EMBL/GenBank/DDBJ whole genome shotgun (WGS) entry which is preliminary data.</text>
</comment>
<comment type="function">
    <text evidence="5">Phosphodiesterase responsible for the U6 snRNA 3' end processing. Acts as an exoribonuclease (RNase) responsible for trimming the poly(U) tract of the last nucleotides in the pre-U6 snRNA molecule, leading to the formation of mature U6 snRNA.</text>
</comment>
<comment type="subcellular location">
    <subcellularLocation>
        <location evidence="5">Nucleus</location>
    </subcellularLocation>
</comment>
<dbReference type="Gene3D" id="3.90.1140.10">
    <property type="entry name" value="Cyclic phosphodiesterase"/>
    <property type="match status" value="1"/>
</dbReference>
<accession>A0ABR4C0Q9</accession>
<keyword evidence="8" id="KW-1185">Reference proteome</keyword>
<reference evidence="7 8" key="1">
    <citation type="journal article" date="2024" name="Commun. Biol.">
        <title>Comparative genomic analysis of thermophilic fungi reveals convergent evolutionary adaptations and gene losses.</title>
        <authorList>
            <person name="Steindorff A.S."/>
            <person name="Aguilar-Pontes M.V."/>
            <person name="Robinson A.J."/>
            <person name="Andreopoulos B."/>
            <person name="LaButti K."/>
            <person name="Kuo A."/>
            <person name="Mondo S."/>
            <person name="Riley R."/>
            <person name="Otillar R."/>
            <person name="Haridas S."/>
            <person name="Lipzen A."/>
            <person name="Grimwood J."/>
            <person name="Schmutz J."/>
            <person name="Clum A."/>
            <person name="Reid I.D."/>
            <person name="Moisan M.C."/>
            <person name="Butler G."/>
            <person name="Nguyen T.T.M."/>
            <person name="Dewar K."/>
            <person name="Conant G."/>
            <person name="Drula E."/>
            <person name="Henrissat B."/>
            <person name="Hansel C."/>
            <person name="Singer S."/>
            <person name="Hutchinson M.I."/>
            <person name="de Vries R.P."/>
            <person name="Natvig D.O."/>
            <person name="Powell A.J."/>
            <person name="Tsang A."/>
            <person name="Grigoriev I.V."/>
        </authorList>
    </citation>
    <scope>NUCLEOTIDE SEQUENCE [LARGE SCALE GENOMIC DNA]</scope>
    <source>
        <strain evidence="7 8">CBS 494.80</strain>
    </source>
</reference>
<keyword evidence="4 5" id="KW-0539">Nucleus</keyword>
<dbReference type="InterPro" id="IPR027521">
    <property type="entry name" value="Usb1"/>
</dbReference>
<dbReference type="EMBL" id="JAZHXI010000015">
    <property type="protein sequence ID" value="KAL2063506.1"/>
    <property type="molecule type" value="Genomic_DNA"/>
</dbReference>
<dbReference type="PANTHER" id="PTHR13522:SF3">
    <property type="entry name" value="U6 SNRNA PHOSPHODIESTERASE 1"/>
    <property type="match status" value="1"/>
</dbReference>
<evidence type="ECO:0000256" key="3">
    <source>
        <dbReference type="ARBA" id="ARBA00023239"/>
    </source>
</evidence>
<feature type="active site" description="Proton donor/acceptor" evidence="5">
    <location>
        <position position="263"/>
    </location>
</feature>
<feature type="active site" description="Proton donor/acceptor" evidence="5">
    <location>
        <position position="134"/>
    </location>
</feature>
<feature type="region of interest" description="Disordered" evidence="6">
    <location>
        <begin position="1"/>
        <end position="41"/>
    </location>
</feature>
<dbReference type="Pfam" id="PF09749">
    <property type="entry name" value="HVSL"/>
    <property type="match status" value="1"/>
</dbReference>
<evidence type="ECO:0000256" key="4">
    <source>
        <dbReference type="ARBA" id="ARBA00023242"/>
    </source>
</evidence>
<name>A0ABR4C0Q9_9HELO</name>
<evidence type="ECO:0000256" key="6">
    <source>
        <dbReference type="SAM" id="MobiDB-lite"/>
    </source>
</evidence>
<feature type="compositionally biased region" description="Polar residues" evidence="6">
    <location>
        <begin position="15"/>
        <end position="31"/>
    </location>
</feature>
<evidence type="ECO:0000313" key="8">
    <source>
        <dbReference type="Proteomes" id="UP001595075"/>
    </source>
</evidence>
<evidence type="ECO:0000256" key="1">
    <source>
        <dbReference type="ARBA" id="ARBA00022722"/>
    </source>
</evidence>
<sequence length="323" mass="36025">MALVDYPSSSEEDNNTISNTSKPNNPITTPNLKRKRDTPSYLPPLPSAFHDLYASTTRVSVKDDPSLHEGRKRVIPHIEGNWPTHIYIEWCPSSTEDASLSNLIAALQKEGPLDERSKVHSSVTSDVGVPLPLHISLSRSLGFSTARKDDFVESLSRVLKASGIRPFAITFTSLKWVPNFEKTRWFLVLSITKPESDGLNKILHVCNSVVKSYGQPPLYPKPPTGSAIQASKKQENRKSLFSSNKGTASTDWTELQDATDAFHISLAWTLQDPSKELLELTETVAKEHFDKLREIRVKVENVKCKVGNVVTSIPLRHNAFERG</sequence>
<keyword evidence="3" id="KW-0456">Lyase</keyword>
<comment type="similarity">
    <text evidence="5">Belongs to the 2H phosphoesterase superfamily. USB1 family.</text>
</comment>
<keyword evidence="2 5" id="KW-0378">Hydrolase</keyword>